<proteinExistence type="predicted"/>
<organism evidence="1 2">
    <name type="scientific">Gloeocapsopsis crepidinum LEGE 06123</name>
    <dbReference type="NCBI Taxonomy" id="588587"/>
    <lineage>
        <taxon>Bacteria</taxon>
        <taxon>Bacillati</taxon>
        <taxon>Cyanobacteriota</taxon>
        <taxon>Cyanophyceae</taxon>
        <taxon>Oscillatoriophycideae</taxon>
        <taxon>Chroococcales</taxon>
        <taxon>Chroococcaceae</taxon>
        <taxon>Gloeocapsopsis</taxon>
    </lineage>
</organism>
<keyword evidence="2" id="KW-1185">Reference proteome</keyword>
<dbReference type="EMBL" id="JADEWN010000022">
    <property type="protein sequence ID" value="MBE9190852.1"/>
    <property type="molecule type" value="Genomic_DNA"/>
</dbReference>
<evidence type="ECO:0000313" key="1">
    <source>
        <dbReference type="EMBL" id="MBE9190852.1"/>
    </source>
</evidence>
<comment type="caution">
    <text evidence="1">The sequence shown here is derived from an EMBL/GenBank/DDBJ whole genome shotgun (WGS) entry which is preliminary data.</text>
</comment>
<accession>A0ABR9URD5</accession>
<evidence type="ECO:0000313" key="2">
    <source>
        <dbReference type="Proteomes" id="UP000651156"/>
    </source>
</evidence>
<sequence>MIHSCWAPIVTASVRLETLSFVTIDSMLRNTQAPCDRKTSISLEVDA</sequence>
<dbReference type="Proteomes" id="UP000651156">
    <property type="component" value="Unassembled WGS sequence"/>
</dbReference>
<reference evidence="1 2" key="1">
    <citation type="submission" date="2020-10" db="EMBL/GenBank/DDBJ databases">
        <authorList>
            <person name="Castelo-Branco R."/>
            <person name="Eusebio N."/>
            <person name="Adriana R."/>
            <person name="Vieira A."/>
            <person name="Brugerolle De Fraissinette N."/>
            <person name="Rezende De Castro R."/>
            <person name="Schneider M.P."/>
            <person name="Vasconcelos V."/>
            <person name="Leao P.N."/>
        </authorList>
    </citation>
    <scope>NUCLEOTIDE SEQUENCE [LARGE SCALE GENOMIC DNA]</scope>
    <source>
        <strain evidence="1 2">LEGE 06123</strain>
    </source>
</reference>
<dbReference type="RefSeq" id="WP_193932020.1">
    <property type="nucleotide sequence ID" value="NZ_CAWPMZ010000047.1"/>
</dbReference>
<gene>
    <name evidence="1" type="ORF">IQ230_10895</name>
</gene>
<name>A0ABR9URD5_9CHRO</name>
<protein>
    <submittedName>
        <fullName evidence="1">Uncharacterized protein</fullName>
    </submittedName>
</protein>